<feature type="compositionally biased region" description="Basic and acidic residues" evidence="1">
    <location>
        <begin position="177"/>
        <end position="198"/>
    </location>
</feature>
<dbReference type="GO" id="GO:0004523">
    <property type="term" value="F:RNA-DNA hybrid ribonuclease activity"/>
    <property type="evidence" value="ECO:0007669"/>
    <property type="project" value="InterPro"/>
</dbReference>
<evidence type="ECO:0000256" key="1">
    <source>
        <dbReference type="SAM" id="MobiDB-lite"/>
    </source>
</evidence>
<name>A0A0G4PM96_PENC3</name>
<evidence type="ECO:0000313" key="3">
    <source>
        <dbReference type="EMBL" id="CRL27545.1"/>
    </source>
</evidence>
<accession>A0A0G4PM96</accession>
<feature type="compositionally biased region" description="Basic and acidic residues" evidence="1">
    <location>
        <begin position="158"/>
        <end position="168"/>
    </location>
</feature>
<sequence>MSDIVVYSDASGREGHLGTAIVALNDQEEVVEFQQVQVGPMERWPVHVAELIGIFYTVDMVFKLAHRRTNVGDGVRSTATISCDSRSALQTIQNPSNKSGQRIVHAIIQAASEVLAENIRLRLRWIPEHCGNVGNDAADRLVKEAAQPGKTHPFQRAGDSRARADRMPEAPNAASGIDKESRGRDEQRVEPAGRFKRR</sequence>
<dbReference type="SUPFAM" id="SSF53098">
    <property type="entry name" value="Ribonuclease H-like"/>
    <property type="match status" value="1"/>
</dbReference>
<dbReference type="InterPro" id="IPR002156">
    <property type="entry name" value="RNaseH_domain"/>
</dbReference>
<dbReference type="AlphaFoldDB" id="A0A0G4PM96"/>
<dbReference type="GO" id="GO:0003676">
    <property type="term" value="F:nucleic acid binding"/>
    <property type="evidence" value="ECO:0007669"/>
    <property type="project" value="InterPro"/>
</dbReference>
<reference evidence="3 4" key="1">
    <citation type="journal article" date="2014" name="Nat. Commun.">
        <title>Multiple recent horizontal transfers of a large genomic region in cheese making fungi.</title>
        <authorList>
            <person name="Cheeseman K."/>
            <person name="Ropars J."/>
            <person name="Renault P."/>
            <person name="Dupont J."/>
            <person name="Gouzy J."/>
            <person name="Branca A."/>
            <person name="Abraham A.L."/>
            <person name="Ceppi M."/>
            <person name="Conseiller E."/>
            <person name="Debuchy R."/>
            <person name="Malagnac F."/>
            <person name="Goarin A."/>
            <person name="Silar P."/>
            <person name="Lacoste S."/>
            <person name="Sallet E."/>
            <person name="Bensimon A."/>
            <person name="Giraud T."/>
            <person name="Brygoo Y."/>
        </authorList>
    </citation>
    <scope>NUCLEOTIDE SEQUENCE [LARGE SCALE GENOMIC DNA]</scope>
    <source>
        <strain evidence="4">FM 013</strain>
    </source>
</reference>
<organism evidence="3 4">
    <name type="scientific">Penicillium camemberti (strain FM 013)</name>
    <dbReference type="NCBI Taxonomy" id="1429867"/>
    <lineage>
        <taxon>Eukaryota</taxon>
        <taxon>Fungi</taxon>
        <taxon>Dikarya</taxon>
        <taxon>Ascomycota</taxon>
        <taxon>Pezizomycotina</taxon>
        <taxon>Eurotiomycetes</taxon>
        <taxon>Eurotiomycetidae</taxon>
        <taxon>Eurotiales</taxon>
        <taxon>Aspergillaceae</taxon>
        <taxon>Penicillium</taxon>
    </lineage>
</organism>
<keyword evidence="4" id="KW-1185">Reference proteome</keyword>
<dbReference type="Proteomes" id="UP000053732">
    <property type="component" value="Unassembled WGS sequence"/>
</dbReference>
<feature type="region of interest" description="Disordered" evidence="1">
    <location>
        <begin position="145"/>
        <end position="198"/>
    </location>
</feature>
<protein>
    <submittedName>
        <fullName evidence="3">Polynucleotidyl transferase, ribonuclease H fold</fullName>
    </submittedName>
</protein>
<dbReference type="Pfam" id="PF00075">
    <property type="entry name" value="RNase_H"/>
    <property type="match status" value="1"/>
</dbReference>
<evidence type="ECO:0000259" key="2">
    <source>
        <dbReference type="PROSITE" id="PS50879"/>
    </source>
</evidence>
<keyword evidence="3" id="KW-0808">Transferase</keyword>
<dbReference type="CDD" id="cd09276">
    <property type="entry name" value="Rnase_HI_RT_non_LTR"/>
    <property type="match status" value="1"/>
</dbReference>
<dbReference type="STRING" id="1429867.A0A0G4PM96"/>
<dbReference type="EMBL" id="HG793156">
    <property type="protein sequence ID" value="CRL27545.1"/>
    <property type="molecule type" value="Genomic_DNA"/>
</dbReference>
<dbReference type="GO" id="GO:0016740">
    <property type="term" value="F:transferase activity"/>
    <property type="evidence" value="ECO:0007669"/>
    <property type="project" value="UniProtKB-KW"/>
</dbReference>
<dbReference type="PROSITE" id="PS50879">
    <property type="entry name" value="RNASE_H_1"/>
    <property type="match status" value="1"/>
</dbReference>
<proteinExistence type="predicted"/>
<dbReference type="Gene3D" id="3.30.420.10">
    <property type="entry name" value="Ribonuclease H-like superfamily/Ribonuclease H"/>
    <property type="match status" value="1"/>
</dbReference>
<dbReference type="InterPro" id="IPR036397">
    <property type="entry name" value="RNaseH_sf"/>
</dbReference>
<dbReference type="InterPro" id="IPR012337">
    <property type="entry name" value="RNaseH-like_sf"/>
</dbReference>
<evidence type="ECO:0000313" key="4">
    <source>
        <dbReference type="Proteomes" id="UP000053732"/>
    </source>
</evidence>
<gene>
    <name evidence="3" type="ORF">PCAMFM013_S023g000003</name>
</gene>
<feature type="domain" description="RNase H type-1" evidence="2">
    <location>
        <begin position="1"/>
        <end position="147"/>
    </location>
</feature>